<dbReference type="InterPro" id="IPR018957">
    <property type="entry name" value="Znf_C3HC4_RING-type"/>
</dbReference>
<reference evidence="8" key="1">
    <citation type="submission" date="2010-08" db="EMBL/GenBank/DDBJ databases">
        <authorList>
            <consortium name="Caenorhabditis japonica Sequencing Consortium"/>
            <person name="Wilson R.K."/>
        </authorList>
    </citation>
    <scope>NUCLEOTIDE SEQUENCE [LARGE SCALE GENOMIC DNA]</scope>
    <source>
        <strain evidence="8">DF5081</strain>
    </source>
</reference>
<feature type="region of interest" description="Disordered" evidence="5">
    <location>
        <begin position="1"/>
        <end position="29"/>
    </location>
</feature>
<dbReference type="SMART" id="SM00184">
    <property type="entry name" value="RING"/>
    <property type="match status" value="1"/>
</dbReference>
<dbReference type="InterPro" id="IPR013083">
    <property type="entry name" value="Znf_RING/FYVE/PHD"/>
</dbReference>
<evidence type="ECO:0000259" key="6">
    <source>
        <dbReference type="PROSITE" id="PS50089"/>
    </source>
</evidence>
<dbReference type="InterPro" id="IPR001841">
    <property type="entry name" value="Znf_RING"/>
</dbReference>
<feature type="compositionally biased region" description="Polar residues" evidence="5">
    <location>
        <begin position="7"/>
        <end position="18"/>
    </location>
</feature>
<evidence type="ECO:0000256" key="1">
    <source>
        <dbReference type="ARBA" id="ARBA00022723"/>
    </source>
</evidence>
<dbReference type="GO" id="GO:0006511">
    <property type="term" value="P:ubiquitin-dependent protein catabolic process"/>
    <property type="evidence" value="ECO:0007669"/>
    <property type="project" value="TreeGrafter"/>
</dbReference>
<evidence type="ECO:0000256" key="3">
    <source>
        <dbReference type="ARBA" id="ARBA00022833"/>
    </source>
</evidence>
<dbReference type="PROSITE" id="PS00518">
    <property type="entry name" value="ZF_RING_1"/>
    <property type="match status" value="1"/>
</dbReference>
<name>A0A8R1E2B5_CAEJA</name>
<evidence type="ECO:0000313" key="8">
    <source>
        <dbReference type="Proteomes" id="UP000005237"/>
    </source>
</evidence>
<dbReference type="PROSITE" id="PS50089">
    <property type="entry name" value="ZF_RING_2"/>
    <property type="match status" value="1"/>
</dbReference>
<proteinExistence type="predicted"/>
<keyword evidence="3" id="KW-0862">Zinc</keyword>
<dbReference type="GO" id="GO:0016567">
    <property type="term" value="P:protein ubiquitination"/>
    <property type="evidence" value="ECO:0007669"/>
    <property type="project" value="TreeGrafter"/>
</dbReference>
<dbReference type="PANTHER" id="PTHR16079:SF4">
    <property type="entry name" value="E3 UBIQUITIN-PROTEIN LIGASE CHFR"/>
    <property type="match status" value="1"/>
</dbReference>
<reference evidence="7" key="2">
    <citation type="submission" date="2022-06" db="UniProtKB">
        <authorList>
            <consortium name="EnsemblMetazoa"/>
        </authorList>
    </citation>
    <scope>IDENTIFICATION</scope>
    <source>
        <strain evidence="7">DF5081</strain>
    </source>
</reference>
<dbReference type="Pfam" id="PF00097">
    <property type="entry name" value="zf-C3HC4"/>
    <property type="match status" value="1"/>
</dbReference>
<evidence type="ECO:0000256" key="2">
    <source>
        <dbReference type="ARBA" id="ARBA00022771"/>
    </source>
</evidence>
<dbReference type="GO" id="GO:0008270">
    <property type="term" value="F:zinc ion binding"/>
    <property type="evidence" value="ECO:0007669"/>
    <property type="project" value="UniProtKB-KW"/>
</dbReference>
<dbReference type="AlphaFoldDB" id="A0A8R1E2B5"/>
<protein>
    <submittedName>
        <fullName evidence="7">RING-type domain-containing protein</fullName>
    </submittedName>
</protein>
<feature type="domain" description="RING-type" evidence="6">
    <location>
        <begin position="34"/>
        <end position="75"/>
    </location>
</feature>
<dbReference type="Gene3D" id="3.30.40.10">
    <property type="entry name" value="Zinc/RING finger domain, C3HC4 (zinc finger)"/>
    <property type="match status" value="1"/>
</dbReference>
<dbReference type="SUPFAM" id="SSF57850">
    <property type="entry name" value="RING/U-box"/>
    <property type="match status" value="1"/>
</dbReference>
<evidence type="ECO:0000256" key="5">
    <source>
        <dbReference type="SAM" id="MobiDB-lite"/>
    </source>
</evidence>
<organism evidence="7 8">
    <name type="scientific">Caenorhabditis japonica</name>
    <dbReference type="NCBI Taxonomy" id="281687"/>
    <lineage>
        <taxon>Eukaryota</taxon>
        <taxon>Metazoa</taxon>
        <taxon>Ecdysozoa</taxon>
        <taxon>Nematoda</taxon>
        <taxon>Chromadorea</taxon>
        <taxon>Rhabditida</taxon>
        <taxon>Rhabditina</taxon>
        <taxon>Rhabditomorpha</taxon>
        <taxon>Rhabditoidea</taxon>
        <taxon>Rhabditidae</taxon>
        <taxon>Peloderinae</taxon>
        <taxon>Caenorhabditis</taxon>
    </lineage>
</organism>
<evidence type="ECO:0000256" key="4">
    <source>
        <dbReference type="PROSITE-ProRule" id="PRU00175"/>
    </source>
</evidence>
<dbReference type="PANTHER" id="PTHR16079">
    <property type="entry name" value="UBIQUITIN LIGASE PROTEIN CHFR"/>
    <property type="match status" value="1"/>
</dbReference>
<dbReference type="InterPro" id="IPR017907">
    <property type="entry name" value="Znf_RING_CS"/>
</dbReference>
<sequence length="134" mass="15238">KMEQPEEQNPNTAQQTTIEEIADSPDPIETEEECSVCRNGMIDTTVLSDCVHQFCYDCIIGWLTKGSGTFCPMCKTPVKYVSKKDSGERITIEQILAEKEPEATASEDLITEKRIVSRKMRSCRRLMIKIDELM</sequence>
<dbReference type="InterPro" id="IPR052256">
    <property type="entry name" value="E3_ubiquitin-ligase_CHFR"/>
</dbReference>
<dbReference type="Proteomes" id="UP000005237">
    <property type="component" value="Unassembled WGS sequence"/>
</dbReference>
<accession>A0A8R1E2B5</accession>
<keyword evidence="2 4" id="KW-0863">Zinc-finger</keyword>
<dbReference type="EnsemblMetazoa" id="CJA18109c.1">
    <property type="protein sequence ID" value="CJA18109c.1"/>
    <property type="gene ID" value="WBGene00137312"/>
</dbReference>
<dbReference type="GO" id="GO:0005634">
    <property type="term" value="C:nucleus"/>
    <property type="evidence" value="ECO:0007669"/>
    <property type="project" value="TreeGrafter"/>
</dbReference>
<keyword evidence="8" id="KW-1185">Reference proteome</keyword>
<feature type="compositionally biased region" description="Acidic residues" evidence="5">
    <location>
        <begin position="20"/>
        <end position="29"/>
    </location>
</feature>
<dbReference type="GO" id="GO:0004842">
    <property type="term" value="F:ubiquitin-protein transferase activity"/>
    <property type="evidence" value="ECO:0007669"/>
    <property type="project" value="TreeGrafter"/>
</dbReference>
<evidence type="ECO:0000313" key="7">
    <source>
        <dbReference type="EnsemblMetazoa" id="CJA18109c.1"/>
    </source>
</evidence>
<keyword evidence="1" id="KW-0479">Metal-binding</keyword>